<dbReference type="PANTHER" id="PTHR47804">
    <property type="entry name" value="60S RIBOSOMAL PROTEIN L19"/>
    <property type="match status" value="1"/>
</dbReference>
<dbReference type="AlphaFoldDB" id="A0AA37WXM1"/>
<keyword evidence="2 5" id="KW-0812">Transmembrane</keyword>
<comment type="caution">
    <text evidence="6">The sequence shown here is derived from an EMBL/GenBank/DDBJ whole genome shotgun (WGS) entry which is preliminary data.</text>
</comment>
<reference evidence="6 7" key="1">
    <citation type="journal article" date="2014" name="Int. J. Syst. Evol. Microbiol.">
        <title>Complete genome sequence of Corynebacterium casei LMG S-19264T (=DSM 44701T), isolated from a smear-ripened cheese.</title>
        <authorList>
            <consortium name="US DOE Joint Genome Institute (JGI-PGF)"/>
            <person name="Walter F."/>
            <person name="Albersmeier A."/>
            <person name="Kalinowski J."/>
            <person name="Ruckert C."/>
        </authorList>
    </citation>
    <scope>NUCLEOTIDE SEQUENCE [LARGE SCALE GENOMIC DNA]</scope>
    <source>
        <strain evidence="6 7">NBRC 112785</strain>
    </source>
</reference>
<gene>
    <name evidence="6" type="ORF">GCM10007894_15610</name>
</gene>
<dbReference type="InterPro" id="IPR052430">
    <property type="entry name" value="IVT-Associated"/>
</dbReference>
<evidence type="ECO:0000256" key="4">
    <source>
        <dbReference type="ARBA" id="ARBA00023136"/>
    </source>
</evidence>
<accession>A0AA37WXM1</accession>
<organism evidence="6 7">
    <name type="scientific">Paraferrimonas haliotis</name>
    <dbReference type="NCBI Taxonomy" id="2013866"/>
    <lineage>
        <taxon>Bacteria</taxon>
        <taxon>Pseudomonadati</taxon>
        <taxon>Pseudomonadota</taxon>
        <taxon>Gammaproteobacteria</taxon>
        <taxon>Alteromonadales</taxon>
        <taxon>Ferrimonadaceae</taxon>
        <taxon>Paraferrimonas</taxon>
    </lineage>
</organism>
<feature type="transmembrane region" description="Helical" evidence="5">
    <location>
        <begin position="45"/>
        <end position="65"/>
    </location>
</feature>
<evidence type="ECO:0000313" key="6">
    <source>
        <dbReference type="EMBL" id="GLS83584.1"/>
    </source>
</evidence>
<keyword evidence="3 5" id="KW-1133">Transmembrane helix</keyword>
<dbReference type="RefSeq" id="WP_095500468.1">
    <property type="nucleotide sequence ID" value="NZ_BSPO01000003.1"/>
</dbReference>
<protein>
    <submittedName>
        <fullName evidence="6">FUSC family protein</fullName>
    </submittedName>
</protein>
<feature type="transmembrane region" description="Helical" evidence="5">
    <location>
        <begin position="21"/>
        <end position="39"/>
    </location>
</feature>
<evidence type="ECO:0000313" key="7">
    <source>
        <dbReference type="Proteomes" id="UP001157439"/>
    </source>
</evidence>
<feature type="transmembrane region" description="Helical" evidence="5">
    <location>
        <begin position="72"/>
        <end position="92"/>
    </location>
</feature>
<dbReference type="PANTHER" id="PTHR47804:SF3">
    <property type="entry name" value="PROTEIN BRE4"/>
    <property type="match status" value="1"/>
</dbReference>
<name>A0AA37WXM1_9GAMM</name>
<sequence>MKAYPLTKLDNLICEHYRTVHAIRVALAFLAIFLVLPYIEKVLHLAQAEWILVTFIVVMGPVSYLGNVIERVLHRIGGTLLGIIAAIISILIGEQSYVLMLIWTTVCIYVSAYLALGRYPYMGLLIGLTMMVFLGGSDGNISYGLWRGVDIIIGSVFALIFCLIYPQRAYADWRFRLARIVASCQQMYAGSSRSNALPPKQFERLKSTQITQFVKLSTLIGAINKETKIDPQAITAIHVKLRNIIHHLELVANPAHSVLLSQQPQLQKDMEHCMNLVQLAFNDIIFFIQNTYSQNDDWSNQIATGCKEVEQRLNQHPGDIPMALQSHIWLTTELLRDLHSLKTLLVFAINLPQKKDS</sequence>
<evidence type="ECO:0000256" key="5">
    <source>
        <dbReference type="SAM" id="Phobius"/>
    </source>
</evidence>
<dbReference type="EMBL" id="BSPO01000003">
    <property type="protein sequence ID" value="GLS83584.1"/>
    <property type="molecule type" value="Genomic_DNA"/>
</dbReference>
<feature type="transmembrane region" description="Helical" evidence="5">
    <location>
        <begin position="98"/>
        <end position="116"/>
    </location>
</feature>
<dbReference type="Pfam" id="PF04632">
    <property type="entry name" value="FUSC"/>
    <property type="match status" value="1"/>
</dbReference>
<dbReference type="InterPro" id="IPR006726">
    <property type="entry name" value="PHBA_efflux_AaeB/fusaric-R"/>
</dbReference>
<comment type="subcellular location">
    <subcellularLocation>
        <location evidence="1">Membrane</location>
        <topology evidence="1">Multi-pass membrane protein</topology>
    </subcellularLocation>
</comment>
<evidence type="ECO:0000256" key="2">
    <source>
        <dbReference type="ARBA" id="ARBA00022692"/>
    </source>
</evidence>
<proteinExistence type="predicted"/>
<feature type="transmembrane region" description="Helical" evidence="5">
    <location>
        <begin position="121"/>
        <end position="137"/>
    </location>
</feature>
<dbReference type="GO" id="GO:0016020">
    <property type="term" value="C:membrane"/>
    <property type="evidence" value="ECO:0007669"/>
    <property type="project" value="UniProtKB-SubCell"/>
</dbReference>
<evidence type="ECO:0000256" key="1">
    <source>
        <dbReference type="ARBA" id="ARBA00004141"/>
    </source>
</evidence>
<keyword evidence="4 5" id="KW-0472">Membrane</keyword>
<feature type="transmembrane region" description="Helical" evidence="5">
    <location>
        <begin position="143"/>
        <end position="166"/>
    </location>
</feature>
<evidence type="ECO:0000256" key="3">
    <source>
        <dbReference type="ARBA" id="ARBA00022989"/>
    </source>
</evidence>
<keyword evidence="7" id="KW-1185">Reference proteome</keyword>
<dbReference type="Proteomes" id="UP001157439">
    <property type="component" value="Unassembled WGS sequence"/>
</dbReference>